<feature type="transmembrane region" description="Helical" evidence="7">
    <location>
        <begin position="62"/>
        <end position="82"/>
    </location>
</feature>
<feature type="domain" description="Major facilitator superfamily (MFS) profile" evidence="8">
    <location>
        <begin position="27"/>
        <end position="482"/>
    </location>
</feature>
<dbReference type="PROSITE" id="PS00217">
    <property type="entry name" value="SUGAR_TRANSPORT_2"/>
    <property type="match status" value="1"/>
</dbReference>
<gene>
    <name evidence="9" type="ORF">P43SY_004951</name>
</gene>
<reference evidence="9" key="1">
    <citation type="submission" date="2021-12" db="EMBL/GenBank/DDBJ databases">
        <title>Prjna785345.</title>
        <authorList>
            <person name="Rujirawat T."/>
            <person name="Krajaejun T."/>
        </authorList>
    </citation>
    <scope>NUCLEOTIDE SEQUENCE</scope>
    <source>
        <strain evidence="9">Pi057C3</strain>
    </source>
</reference>
<dbReference type="InterPro" id="IPR036259">
    <property type="entry name" value="MFS_trans_sf"/>
</dbReference>
<dbReference type="SUPFAM" id="SSF103473">
    <property type="entry name" value="MFS general substrate transporter"/>
    <property type="match status" value="1"/>
</dbReference>
<dbReference type="CDD" id="cd17316">
    <property type="entry name" value="MFS_SV2_like"/>
    <property type="match status" value="1"/>
</dbReference>
<dbReference type="EMBL" id="JAKCXM010000203">
    <property type="protein sequence ID" value="KAJ0398820.1"/>
    <property type="molecule type" value="Genomic_DNA"/>
</dbReference>
<feature type="transmembrane region" description="Helical" evidence="7">
    <location>
        <begin position="299"/>
        <end position="320"/>
    </location>
</feature>
<dbReference type="Proteomes" id="UP001209570">
    <property type="component" value="Unassembled WGS sequence"/>
</dbReference>
<feature type="transmembrane region" description="Helical" evidence="7">
    <location>
        <begin position="357"/>
        <end position="376"/>
    </location>
</feature>
<feature type="transmembrane region" description="Helical" evidence="7">
    <location>
        <begin position="117"/>
        <end position="139"/>
    </location>
</feature>
<sequence length="558" mass="60813">MRPSSGRQERLKRAIEGTQDGYFHLRTVLILGLGNAADAIEILSIGYILAVYEDKEGALTRAQQSALAAAIFAGMFVGGLLFGLLSDHIGRRASLLYSLLINAVFALLSSISPNIYVLILCRSLAGVGIGGTVPAMFTLCSEHVPVHRRGFYVTIVASYWMVGSVFTAALAWVMLGNPSSHVSWRVFAAVVSLPAFICWFLTYRYVPESAQYYARRRQFSDAEAVVNEIRTINALRQSSDGVPTEGTALLSPYSKNLTPRSASVAIADAIERVDQRPSVAQSYRLLFDPVLRTTTISLLMSWFCLSFGSYGLATWITVLFKRINLSDPFANAFIYAAANLPGNLLSALLMDKWGGRRILFISMLLSAACAAGFAYVSNAAEGQEASVASTALIILLASGFNAFSTSGWNAIDLMSAESFPTDVRTTGMGLLAAGGRSGSVIAQFVNGYLVGPPPHITLLLVITASMMLLGSVSSVLVDDYCGKTLPASVDQMRQEREFELREGKQQSRRDSKERDDNELEEEEEQDDDDDEEEEEEADEDDVLRWSAVITDHFGDAVE</sequence>
<dbReference type="Pfam" id="PF00083">
    <property type="entry name" value="Sugar_tr"/>
    <property type="match status" value="1"/>
</dbReference>
<feature type="transmembrane region" description="Helical" evidence="7">
    <location>
        <begin position="429"/>
        <end position="450"/>
    </location>
</feature>
<comment type="subcellular location">
    <subcellularLocation>
        <location evidence="1">Membrane</location>
        <topology evidence="1">Multi-pass membrane protein</topology>
    </subcellularLocation>
</comment>
<keyword evidence="2" id="KW-0813">Transport</keyword>
<protein>
    <recommendedName>
        <fullName evidence="8">Major facilitator superfamily (MFS) profile domain-containing protein</fullName>
    </recommendedName>
</protein>
<dbReference type="InterPro" id="IPR020846">
    <property type="entry name" value="MFS_dom"/>
</dbReference>
<evidence type="ECO:0000256" key="4">
    <source>
        <dbReference type="ARBA" id="ARBA00022989"/>
    </source>
</evidence>
<evidence type="ECO:0000256" key="6">
    <source>
        <dbReference type="SAM" id="MobiDB-lite"/>
    </source>
</evidence>
<feature type="transmembrane region" description="Helical" evidence="7">
    <location>
        <begin position="21"/>
        <end position="50"/>
    </location>
</feature>
<dbReference type="Gene3D" id="1.20.1250.20">
    <property type="entry name" value="MFS general substrate transporter like domains"/>
    <property type="match status" value="1"/>
</dbReference>
<feature type="compositionally biased region" description="Basic and acidic residues" evidence="6">
    <location>
        <begin position="496"/>
        <end position="515"/>
    </location>
</feature>
<dbReference type="GO" id="GO:0022857">
    <property type="term" value="F:transmembrane transporter activity"/>
    <property type="evidence" value="ECO:0007669"/>
    <property type="project" value="InterPro"/>
</dbReference>
<feature type="transmembrane region" description="Helical" evidence="7">
    <location>
        <begin position="332"/>
        <end position="350"/>
    </location>
</feature>
<feature type="compositionally biased region" description="Acidic residues" evidence="6">
    <location>
        <begin position="516"/>
        <end position="541"/>
    </location>
</feature>
<feature type="region of interest" description="Disordered" evidence="6">
    <location>
        <begin position="496"/>
        <end position="558"/>
    </location>
</feature>
<dbReference type="PANTHER" id="PTHR23511:SF34">
    <property type="entry name" value="SYNAPTIC VESICLE GLYCOPROTEIN 2"/>
    <property type="match status" value="1"/>
</dbReference>
<evidence type="ECO:0000256" key="3">
    <source>
        <dbReference type="ARBA" id="ARBA00022692"/>
    </source>
</evidence>
<evidence type="ECO:0000259" key="8">
    <source>
        <dbReference type="PROSITE" id="PS50850"/>
    </source>
</evidence>
<dbReference type="PANTHER" id="PTHR23511">
    <property type="entry name" value="SYNAPTIC VESICLE GLYCOPROTEIN 2"/>
    <property type="match status" value="1"/>
</dbReference>
<name>A0AAD5Q5D0_PYTIN</name>
<evidence type="ECO:0000313" key="9">
    <source>
        <dbReference type="EMBL" id="KAJ0398820.1"/>
    </source>
</evidence>
<keyword evidence="3 7" id="KW-0812">Transmembrane</keyword>
<dbReference type="InterPro" id="IPR005829">
    <property type="entry name" value="Sugar_transporter_CS"/>
</dbReference>
<evidence type="ECO:0000256" key="5">
    <source>
        <dbReference type="ARBA" id="ARBA00023136"/>
    </source>
</evidence>
<keyword evidence="10" id="KW-1185">Reference proteome</keyword>
<dbReference type="GO" id="GO:0016020">
    <property type="term" value="C:membrane"/>
    <property type="evidence" value="ECO:0007669"/>
    <property type="project" value="UniProtKB-SubCell"/>
</dbReference>
<feature type="transmembrane region" description="Helical" evidence="7">
    <location>
        <begin position="456"/>
        <end position="477"/>
    </location>
</feature>
<keyword evidence="4 7" id="KW-1133">Transmembrane helix</keyword>
<evidence type="ECO:0000313" key="10">
    <source>
        <dbReference type="Proteomes" id="UP001209570"/>
    </source>
</evidence>
<feature type="transmembrane region" description="Helical" evidence="7">
    <location>
        <begin position="151"/>
        <end position="174"/>
    </location>
</feature>
<feature type="transmembrane region" description="Helical" evidence="7">
    <location>
        <begin position="186"/>
        <end position="206"/>
    </location>
</feature>
<evidence type="ECO:0000256" key="2">
    <source>
        <dbReference type="ARBA" id="ARBA00022448"/>
    </source>
</evidence>
<dbReference type="PROSITE" id="PS50850">
    <property type="entry name" value="MFS"/>
    <property type="match status" value="1"/>
</dbReference>
<dbReference type="InterPro" id="IPR005828">
    <property type="entry name" value="MFS_sugar_transport-like"/>
</dbReference>
<feature type="transmembrane region" description="Helical" evidence="7">
    <location>
        <begin position="94"/>
        <end position="111"/>
    </location>
</feature>
<organism evidence="9 10">
    <name type="scientific">Pythium insidiosum</name>
    <name type="common">Pythiosis disease agent</name>
    <dbReference type="NCBI Taxonomy" id="114742"/>
    <lineage>
        <taxon>Eukaryota</taxon>
        <taxon>Sar</taxon>
        <taxon>Stramenopiles</taxon>
        <taxon>Oomycota</taxon>
        <taxon>Peronosporomycetes</taxon>
        <taxon>Pythiales</taxon>
        <taxon>Pythiaceae</taxon>
        <taxon>Pythium</taxon>
    </lineage>
</organism>
<accession>A0AAD5Q5D0</accession>
<evidence type="ECO:0000256" key="1">
    <source>
        <dbReference type="ARBA" id="ARBA00004141"/>
    </source>
</evidence>
<proteinExistence type="predicted"/>
<keyword evidence="5 7" id="KW-0472">Membrane</keyword>
<comment type="caution">
    <text evidence="9">The sequence shown here is derived from an EMBL/GenBank/DDBJ whole genome shotgun (WGS) entry which is preliminary data.</text>
</comment>
<feature type="transmembrane region" description="Helical" evidence="7">
    <location>
        <begin position="388"/>
        <end position="408"/>
    </location>
</feature>
<dbReference type="AlphaFoldDB" id="A0AAD5Q5D0"/>
<evidence type="ECO:0000256" key="7">
    <source>
        <dbReference type="SAM" id="Phobius"/>
    </source>
</evidence>